<evidence type="ECO:0000313" key="19">
    <source>
        <dbReference type="Proteomes" id="UP000254958"/>
    </source>
</evidence>
<evidence type="ECO:0000313" key="18">
    <source>
        <dbReference type="EMBL" id="RDI40767.1"/>
    </source>
</evidence>
<evidence type="ECO:0000256" key="7">
    <source>
        <dbReference type="ARBA" id="ARBA00022729"/>
    </source>
</evidence>
<dbReference type="Proteomes" id="UP000562982">
    <property type="component" value="Unassembled WGS sequence"/>
</dbReference>
<feature type="domain" description="Secretin/TonB short N-terminal" evidence="16">
    <location>
        <begin position="74"/>
        <end position="124"/>
    </location>
</feature>
<keyword evidence="12 18" id="KW-0675">Receptor</keyword>
<dbReference type="Pfam" id="PF07715">
    <property type="entry name" value="Plug"/>
    <property type="match status" value="1"/>
</dbReference>
<evidence type="ECO:0000256" key="1">
    <source>
        <dbReference type="ARBA" id="ARBA00004571"/>
    </source>
</evidence>
<evidence type="ECO:0000256" key="5">
    <source>
        <dbReference type="ARBA" id="ARBA00022496"/>
    </source>
</evidence>
<dbReference type="InterPro" id="IPR036942">
    <property type="entry name" value="Beta-barrel_TonB_sf"/>
</dbReference>
<reference evidence="18 19" key="1">
    <citation type="submission" date="2018-07" db="EMBL/GenBank/DDBJ databases">
        <title>Genomic Encyclopedia of Type Strains, Phase IV (KMG-IV): sequencing the most valuable type-strain genomes for metagenomic binning, comparative biology and taxonomic classification.</title>
        <authorList>
            <person name="Goeker M."/>
        </authorList>
    </citation>
    <scope>NUCLEOTIDE SEQUENCE [LARGE SCALE GENOMIC DNA]</scope>
    <source>
        <strain evidence="18 19">DSM 5603</strain>
    </source>
</reference>
<evidence type="ECO:0000256" key="3">
    <source>
        <dbReference type="ARBA" id="ARBA00022448"/>
    </source>
</evidence>
<dbReference type="GO" id="GO:0009279">
    <property type="term" value="C:cell outer membrane"/>
    <property type="evidence" value="ECO:0007669"/>
    <property type="project" value="UniProtKB-SubCell"/>
</dbReference>
<evidence type="ECO:0000256" key="6">
    <source>
        <dbReference type="ARBA" id="ARBA00022692"/>
    </source>
</evidence>
<dbReference type="OrthoDB" id="9760333at2"/>
<dbReference type="SMART" id="SM00965">
    <property type="entry name" value="STN"/>
    <property type="match status" value="1"/>
</dbReference>
<keyword evidence="11 14" id="KW-0472">Membrane</keyword>
<dbReference type="SUPFAM" id="SSF56935">
    <property type="entry name" value="Porins"/>
    <property type="match status" value="1"/>
</dbReference>
<evidence type="ECO:0000256" key="9">
    <source>
        <dbReference type="ARBA" id="ARBA00023065"/>
    </source>
</evidence>
<protein>
    <submittedName>
        <fullName evidence="18">Iron complex outermembrane receptor protein</fullName>
    </submittedName>
    <submittedName>
        <fullName evidence="17">TonB-dependent siderophore receptor</fullName>
    </submittedName>
</protein>
<dbReference type="Pfam" id="PF00593">
    <property type="entry name" value="TonB_dep_Rec_b-barrel"/>
    <property type="match status" value="1"/>
</dbReference>
<dbReference type="Proteomes" id="UP000254958">
    <property type="component" value="Unassembled WGS sequence"/>
</dbReference>
<dbReference type="FunFam" id="2.170.130.10:FF:000001">
    <property type="entry name" value="Catecholate siderophore TonB-dependent receptor"/>
    <property type="match status" value="1"/>
</dbReference>
<proteinExistence type="inferred from homology"/>
<dbReference type="InterPro" id="IPR039426">
    <property type="entry name" value="TonB-dep_rcpt-like"/>
</dbReference>
<comment type="subcellular location">
    <subcellularLocation>
        <location evidence="1 14">Cell outer membrane</location>
        <topology evidence="1 14">Multi-pass membrane protein</topology>
    </subcellularLocation>
</comment>
<keyword evidence="10 15" id="KW-0798">TonB box</keyword>
<evidence type="ECO:0000256" key="4">
    <source>
        <dbReference type="ARBA" id="ARBA00022452"/>
    </source>
</evidence>
<evidence type="ECO:0000313" key="20">
    <source>
        <dbReference type="Proteomes" id="UP000562982"/>
    </source>
</evidence>
<keyword evidence="8" id="KW-0408">Iron</keyword>
<evidence type="ECO:0000256" key="8">
    <source>
        <dbReference type="ARBA" id="ARBA00023004"/>
    </source>
</evidence>
<evidence type="ECO:0000313" key="17">
    <source>
        <dbReference type="EMBL" id="MBB2185327.1"/>
    </source>
</evidence>
<dbReference type="GO" id="GO:0015344">
    <property type="term" value="F:siderophore uptake transmembrane transporter activity"/>
    <property type="evidence" value="ECO:0007669"/>
    <property type="project" value="TreeGrafter"/>
</dbReference>
<evidence type="ECO:0000256" key="11">
    <source>
        <dbReference type="ARBA" id="ARBA00023136"/>
    </source>
</evidence>
<dbReference type="Gene3D" id="2.40.170.20">
    <property type="entry name" value="TonB-dependent receptor, beta-barrel domain"/>
    <property type="match status" value="1"/>
</dbReference>
<reference evidence="17 20" key="2">
    <citation type="submission" date="2020-04" db="EMBL/GenBank/DDBJ databases">
        <title>Description of novel Gluconacetobacter.</title>
        <authorList>
            <person name="Sombolestani A."/>
        </authorList>
    </citation>
    <scope>NUCLEOTIDE SEQUENCE [LARGE SCALE GENOMIC DNA]</scope>
    <source>
        <strain evidence="17 20">LMG 1382</strain>
    </source>
</reference>
<dbReference type="PANTHER" id="PTHR32552">
    <property type="entry name" value="FERRICHROME IRON RECEPTOR-RELATED"/>
    <property type="match status" value="1"/>
</dbReference>
<dbReference type="EMBL" id="JABEQI010000001">
    <property type="protein sequence ID" value="MBB2185327.1"/>
    <property type="molecule type" value="Genomic_DNA"/>
</dbReference>
<dbReference type="Pfam" id="PF07660">
    <property type="entry name" value="STN"/>
    <property type="match status" value="1"/>
</dbReference>
<keyword evidence="6 14" id="KW-0812">Transmembrane</keyword>
<accession>A0A370GAN7</accession>
<organism evidence="18 19">
    <name type="scientific">Gluconacetobacter liquefaciens</name>
    <name type="common">Acetobacter liquefaciens</name>
    <dbReference type="NCBI Taxonomy" id="89584"/>
    <lineage>
        <taxon>Bacteria</taxon>
        <taxon>Pseudomonadati</taxon>
        <taxon>Pseudomonadota</taxon>
        <taxon>Alphaproteobacteria</taxon>
        <taxon>Acetobacterales</taxon>
        <taxon>Acetobacteraceae</taxon>
        <taxon>Gluconacetobacter</taxon>
    </lineage>
</organism>
<evidence type="ECO:0000256" key="14">
    <source>
        <dbReference type="PROSITE-ProRule" id="PRU01360"/>
    </source>
</evidence>
<dbReference type="PANTHER" id="PTHR32552:SF68">
    <property type="entry name" value="FERRICHROME OUTER MEMBRANE TRANSPORTER_PHAGE RECEPTOR"/>
    <property type="match status" value="1"/>
</dbReference>
<dbReference type="InterPro" id="IPR012910">
    <property type="entry name" value="Plug_dom"/>
</dbReference>
<name>A0A370GAN7_GLULI</name>
<evidence type="ECO:0000256" key="10">
    <source>
        <dbReference type="ARBA" id="ARBA00023077"/>
    </source>
</evidence>
<keyword evidence="13 14" id="KW-0998">Cell outer membrane</keyword>
<dbReference type="AlphaFoldDB" id="A0A370GAN7"/>
<comment type="caution">
    <text evidence="18">The sequence shown here is derived from an EMBL/GenBank/DDBJ whole genome shotgun (WGS) entry which is preliminary data.</text>
</comment>
<keyword evidence="7" id="KW-0732">Signal</keyword>
<keyword evidence="3 14" id="KW-0813">Transport</keyword>
<dbReference type="Gene3D" id="3.55.50.30">
    <property type="match status" value="1"/>
</dbReference>
<keyword evidence="9" id="KW-0406">Ion transport</keyword>
<dbReference type="Gene3D" id="2.170.130.10">
    <property type="entry name" value="TonB-dependent receptor, plug domain"/>
    <property type="match status" value="1"/>
</dbReference>
<sequence length="809" mass="88213">MVVRLNRHDEIQRTLLAALLLAGSALAPVVGLSPALAQAALPAQGGTGEPVRRFSIPAGPLDRALTAFGAQAGRQVSVETSVVRGLSSPGVTGQMTAAQALSRLLGGTGLTARQTGNVVTLGRDSATITLAPVRVGGTAPLRGGRGLAETATGPVRGYVAHVSNTGTKTDTPLIETAQSVSVLSRDFIVDTGAQSVSQVLAYTSGVQSQPYGFDSRYDQFMLRGFGASTYGNYRDGMRFANGSFAQFRSEPYEAERIEVFRGPTSVLYGSNNPGGLVNFVSKLPTATPTREVTMVLGNWNRFQGEFDLGGALDAQGLYRGRITGLVRDSDTQVPQTKDNRIAIAPSLTIRLGARTSLTLFGEYQKNLYPMWPYYYRSVQGLTHVRLGDPAFDALRQQQYYFGYKLEHRVNDVVTLRQNLRYGRVFFDGEFTDAGAVLGPTEIGLYSGRWRERLEGTNIDNQAQFRFYTGPVKHTFLFGVDYFRQRLDSAYSEGNDTFATLMPRSLTHPVYGQVAIGNLTTQSHTYQTIDQVGLYGQEQLVWNRWHVLLGGREDIVATSSRNQLTGVTTTNNPRAFTGRASLLYLFDSGVAPYFSYSTSFLPTSGTTSPARGTRAFAPTRGDQYELGVKYQPHDFNGSITADVYDLHEKNVLTTDLDNVRYSIQTGEVRSRGAEIEGVMSLGNGLSAMAQYTYTEAKNMRSNTAQGKVPVAVPKNAASLFLMYTVPGGMFRDLGIGGGVRFTDKNWADVANTQHNDALTLFDINLRKTFGPVTAQLNVNNIANRRVAICNTGNCTWSMGRMALGSIRVRW</sequence>
<evidence type="ECO:0000256" key="12">
    <source>
        <dbReference type="ARBA" id="ARBA00023170"/>
    </source>
</evidence>
<dbReference type="InterPro" id="IPR010105">
    <property type="entry name" value="TonB_sidphr_rcpt"/>
</dbReference>
<keyword evidence="4 14" id="KW-1134">Transmembrane beta strand</keyword>
<dbReference type="NCBIfam" id="TIGR01783">
    <property type="entry name" value="TonB-siderophor"/>
    <property type="match status" value="1"/>
</dbReference>
<evidence type="ECO:0000256" key="15">
    <source>
        <dbReference type="RuleBase" id="RU003357"/>
    </source>
</evidence>
<evidence type="ECO:0000259" key="16">
    <source>
        <dbReference type="SMART" id="SM00965"/>
    </source>
</evidence>
<dbReference type="GO" id="GO:0038023">
    <property type="term" value="F:signaling receptor activity"/>
    <property type="evidence" value="ECO:0007669"/>
    <property type="project" value="InterPro"/>
</dbReference>
<dbReference type="InterPro" id="IPR000531">
    <property type="entry name" value="Beta-barrel_TonB"/>
</dbReference>
<dbReference type="InterPro" id="IPR037066">
    <property type="entry name" value="Plug_dom_sf"/>
</dbReference>
<evidence type="ECO:0000256" key="2">
    <source>
        <dbReference type="ARBA" id="ARBA00009810"/>
    </source>
</evidence>
<dbReference type="InterPro" id="IPR011662">
    <property type="entry name" value="Secretin/TonB_short_N"/>
</dbReference>
<keyword evidence="5" id="KW-0410">Iron transport</keyword>
<comment type="similarity">
    <text evidence="2 14 15">Belongs to the TonB-dependent receptor family.</text>
</comment>
<evidence type="ECO:0000256" key="13">
    <source>
        <dbReference type="ARBA" id="ARBA00023237"/>
    </source>
</evidence>
<dbReference type="RefSeq" id="WP_114725780.1">
    <property type="nucleotide sequence ID" value="NZ_BJMI01000010.1"/>
</dbReference>
<dbReference type="PROSITE" id="PS52016">
    <property type="entry name" value="TONB_DEPENDENT_REC_3"/>
    <property type="match status" value="1"/>
</dbReference>
<gene>
    <name evidence="18" type="ORF">C7453_101566</name>
    <name evidence="17" type="ORF">HLH32_02795</name>
</gene>
<dbReference type="CDD" id="cd01347">
    <property type="entry name" value="ligand_gated_channel"/>
    <property type="match status" value="1"/>
</dbReference>
<dbReference type="GO" id="GO:0015891">
    <property type="term" value="P:siderophore transport"/>
    <property type="evidence" value="ECO:0007669"/>
    <property type="project" value="InterPro"/>
</dbReference>
<dbReference type="EMBL" id="QQAW01000001">
    <property type="protein sequence ID" value="RDI40767.1"/>
    <property type="molecule type" value="Genomic_DNA"/>
</dbReference>
<keyword evidence="19" id="KW-1185">Reference proteome</keyword>